<proteinExistence type="predicted"/>
<dbReference type="PANTHER" id="PTHR34149">
    <property type="entry name" value="PROTEIN CBG11905-RELATED"/>
    <property type="match status" value="1"/>
</dbReference>
<dbReference type="AlphaFoldDB" id="A0A0B2VQ93"/>
<dbReference type="EMBL" id="JPKZ01001177">
    <property type="protein sequence ID" value="KHN83607.1"/>
    <property type="molecule type" value="Genomic_DNA"/>
</dbReference>
<reference evidence="3 4" key="1">
    <citation type="submission" date="2014-11" db="EMBL/GenBank/DDBJ databases">
        <title>Genetic blueprint of the zoonotic pathogen Toxocara canis.</title>
        <authorList>
            <person name="Zhu X.-Q."/>
            <person name="Korhonen P.K."/>
            <person name="Cai H."/>
            <person name="Young N.D."/>
            <person name="Nejsum P."/>
            <person name="von Samson-Himmelstjerna G."/>
            <person name="Boag P.R."/>
            <person name="Tan P."/>
            <person name="Li Q."/>
            <person name="Min J."/>
            <person name="Yang Y."/>
            <person name="Wang X."/>
            <person name="Fang X."/>
            <person name="Hall R.S."/>
            <person name="Hofmann A."/>
            <person name="Sternberg P.W."/>
            <person name="Jex A.R."/>
            <person name="Gasser R.B."/>
        </authorList>
    </citation>
    <scope>NUCLEOTIDE SEQUENCE [LARGE SCALE GENOMIC DNA]</scope>
    <source>
        <strain evidence="3">PN_DK_2014</strain>
    </source>
</reference>
<evidence type="ECO:0000256" key="1">
    <source>
        <dbReference type="SAM" id="Phobius"/>
    </source>
</evidence>
<name>A0A0B2VQ93_TOXCA</name>
<dbReference type="OrthoDB" id="5874082at2759"/>
<dbReference type="InterPro" id="IPR022559">
    <property type="entry name" value="SUP-1-like"/>
</dbReference>
<organism evidence="3 4">
    <name type="scientific">Toxocara canis</name>
    <name type="common">Canine roundworm</name>
    <dbReference type="NCBI Taxonomy" id="6265"/>
    <lineage>
        <taxon>Eukaryota</taxon>
        <taxon>Metazoa</taxon>
        <taxon>Ecdysozoa</taxon>
        <taxon>Nematoda</taxon>
        <taxon>Chromadorea</taxon>
        <taxon>Rhabditida</taxon>
        <taxon>Spirurina</taxon>
        <taxon>Ascaridomorpha</taxon>
        <taxon>Ascaridoidea</taxon>
        <taxon>Toxocaridae</taxon>
        <taxon>Toxocara</taxon>
    </lineage>
</organism>
<dbReference type="Proteomes" id="UP000031036">
    <property type="component" value="Unassembled WGS sequence"/>
</dbReference>
<keyword evidence="1" id="KW-1133">Transmembrane helix</keyword>
<dbReference type="Pfam" id="PF10853">
    <property type="entry name" value="DUF2650"/>
    <property type="match status" value="1"/>
</dbReference>
<keyword evidence="4" id="KW-1185">Reference proteome</keyword>
<accession>A0A0B2VQ93</accession>
<feature type="signal peptide" evidence="2">
    <location>
        <begin position="1"/>
        <end position="22"/>
    </location>
</feature>
<evidence type="ECO:0000256" key="2">
    <source>
        <dbReference type="SAM" id="SignalP"/>
    </source>
</evidence>
<protein>
    <submittedName>
        <fullName evidence="3">Uncharacterized protein</fullName>
    </submittedName>
</protein>
<evidence type="ECO:0000313" key="3">
    <source>
        <dbReference type="EMBL" id="KHN83607.1"/>
    </source>
</evidence>
<feature type="chain" id="PRO_5002080285" evidence="2">
    <location>
        <begin position="23"/>
        <end position="119"/>
    </location>
</feature>
<keyword evidence="1" id="KW-0472">Membrane</keyword>
<feature type="transmembrane region" description="Helical" evidence="1">
    <location>
        <begin position="80"/>
        <end position="102"/>
    </location>
</feature>
<sequence length="119" mass="13454">MFGVRALPRCTVISSLIFFTRALLITSMKSPRNDASDLEYGSVYCPSLSDAISTCKPGTRFYYYYCCGDMEFYCCFAFETWFVVVLSCAAFIATVCIGYVVVRCICCRRVDTRDDYSDG</sequence>
<dbReference type="PANTHER" id="PTHR34149:SF9">
    <property type="entry name" value="PROTEIN CBG09996"/>
    <property type="match status" value="1"/>
</dbReference>
<keyword evidence="1" id="KW-0812">Transmembrane</keyword>
<evidence type="ECO:0000313" key="4">
    <source>
        <dbReference type="Proteomes" id="UP000031036"/>
    </source>
</evidence>
<comment type="caution">
    <text evidence="3">The sequence shown here is derived from an EMBL/GenBank/DDBJ whole genome shotgun (WGS) entry which is preliminary data.</text>
</comment>
<gene>
    <name evidence="3" type="ORF">Tcan_17474</name>
</gene>
<keyword evidence="2" id="KW-0732">Signal</keyword>